<evidence type="ECO:0000313" key="2">
    <source>
        <dbReference type="Proteomes" id="UP000237000"/>
    </source>
</evidence>
<organism evidence="1 2">
    <name type="scientific">Trema orientale</name>
    <name type="common">Charcoal tree</name>
    <name type="synonym">Celtis orientalis</name>
    <dbReference type="NCBI Taxonomy" id="63057"/>
    <lineage>
        <taxon>Eukaryota</taxon>
        <taxon>Viridiplantae</taxon>
        <taxon>Streptophyta</taxon>
        <taxon>Embryophyta</taxon>
        <taxon>Tracheophyta</taxon>
        <taxon>Spermatophyta</taxon>
        <taxon>Magnoliopsida</taxon>
        <taxon>eudicotyledons</taxon>
        <taxon>Gunneridae</taxon>
        <taxon>Pentapetalae</taxon>
        <taxon>rosids</taxon>
        <taxon>fabids</taxon>
        <taxon>Rosales</taxon>
        <taxon>Cannabaceae</taxon>
        <taxon>Trema</taxon>
    </lineage>
</organism>
<keyword evidence="2" id="KW-1185">Reference proteome</keyword>
<accession>A0A2P5EUQ7</accession>
<sequence>LAKPFIGPRGILATGVGLRGRHIFLLLRSAVRARRPREGGWMSVVEVSLPNWQWQGGKSSRHWHRLAATVPHE</sequence>
<reference evidence="2" key="1">
    <citation type="submission" date="2016-06" db="EMBL/GenBank/DDBJ databases">
        <title>Parallel loss of symbiosis genes in relatives of nitrogen-fixing non-legume Parasponia.</title>
        <authorList>
            <person name="Van Velzen R."/>
            <person name="Holmer R."/>
            <person name="Bu F."/>
            <person name="Rutten L."/>
            <person name="Van Zeijl A."/>
            <person name="Liu W."/>
            <person name="Santuari L."/>
            <person name="Cao Q."/>
            <person name="Sharma T."/>
            <person name="Shen D."/>
            <person name="Roswanjaya Y."/>
            <person name="Wardhani T."/>
            <person name="Kalhor M.S."/>
            <person name="Jansen J."/>
            <person name="Van den Hoogen J."/>
            <person name="Gungor B."/>
            <person name="Hartog M."/>
            <person name="Hontelez J."/>
            <person name="Verver J."/>
            <person name="Yang W.-C."/>
            <person name="Schijlen E."/>
            <person name="Repin R."/>
            <person name="Schilthuizen M."/>
            <person name="Schranz E."/>
            <person name="Heidstra R."/>
            <person name="Miyata K."/>
            <person name="Fedorova E."/>
            <person name="Kohlen W."/>
            <person name="Bisseling T."/>
            <person name="Smit S."/>
            <person name="Geurts R."/>
        </authorList>
    </citation>
    <scope>NUCLEOTIDE SEQUENCE [LARGE SCALE GENOMIC DNA]</scope>
    <source>
        <strain evidence="2">cv. RG33-2</strain>
    </source>
</reference>
<name>A0A2P5EUQ7_TREOI</name>
<proteinExistence type="predicted"/>
<dbReference type="AlphaFoldDB" id="A0A2P5EUQ7"/>
<feature type="non-terminal residue" evidence="1">
    <location>
        <position position="1"/>
    </location>
</feature>
<comment type="caution">
    <text evidence="1">The sequence shown here is derived from an EMBL/GenBank/DDBJ whole genome shotgun (WGS) entry which is preliminary data.</text>
</comment>
<evidence type="ECO:0000313" key="1">
    <source>
        <dbReference type="EMBL" id="PON89273.1"/>
    </source>
</evidence>
<dbReference type="InParanoid" id="A0A2P5EUQ7"/>
<gene>
    <name evidence="1" type="ORF">TorRG33x02_149440</name>
</gene>
<dbReference type="EMBL" id="JXTC01000096">
    <property type="protein sequence ID" value="PON89273.1"/>
    <property type="molecule type" value="Genomic_DNA"/>
</dbReference>
<protein>
    <submittedName>
        <fullName evidence="1">Uncharacterized protein</fullName>
    </submittedName>
</protein>
<dbReference type="Proteomes" id="UP000237000">
    <property type="component" value="Unassembled WGS sequence"/>
</dbReference>